<keyword evidence="3" id="KW-0645">Protease</keyword>
<dbReference type="SUPFAM" id="SSF55729">
    <property type="entry name" value="Acyl-CoA N-acyltransferases (Nat)"/>
    <property type="match status" value="1"/>
</dbReference>
<feature type="domain" description="N-acetyltransferase" evidence="2">
    <location>
        <begin position="4"/>
        <end position="174"/>
    </location>
</feature>
<organism evidence="3 4">
    <name type="scientific">Cephalotrichum gorgonifer</name>
    <dbReference type="NCBI Taxonomy" id="2041049"/>
    <lineage>
        <taxon>Eukaryota</taxon>
        <taxon>Fungi</taxon>
        <taxon>Dikarya</taxon>
        <taxon>Ascomycota</taxon>
        <taxon>Pezizomycotina</taxon>
        <taxon>Sordariomycetes</taxon>
        <taxon>Hypocreomycetidae</taxon>
        <taxon>Microascales</taxon>
        <taxon>Microascaceae</taxon>
        <taxon>Cephalotrichum</taxon>
    </lineage>
</organism>
<accession>A0AAE8SY62</accession>
<dbReference type="InterPro" id="IPR016181">
    <property type="entry name" value="Acyl_CoA_acyltransferase"/>
</dbReference>
<dbReference type="PANTHER" id="PTHR13947">
    <property type="entry name" value="GNAT FAMILY N-ACETYLTRANSFERASE"/>
    <property type="match status" value="1"/>
</dbReference>
<dbReference type="GO" id="GO:0006508">
    <property type="term" value="P:proteolysis"/>
    <property type="evidence" value="ECO:0007669"/>
    <property type="project" value="UniProtKB-KW"/>
</dbReference>
<gene>
    <name evidence="3" type="ORF">DNG_07397</name>
</gene>
<dbReference type="CDD" id="cd04301">
    <property type="entry name" value="NAT_SF"/>
    <property type="match status" value="1"/>
</dbReference>
<reference evidence="3" key="1">
    <citation type="submission" date="2018-03" db="EMBL/GenBank/DDBJ databases">
        <authorList>
            <person name="Guldener U."/>
        </authorList>
    </citation>
    <scope>NUCLEOTIDE SEQUENCE</scope>
</reference>
<dbReference type="PROSITE" id="PS51186">
    <property type="entry name" value="GNAT"/>
    <property type="match status" value="1"/>
</dbReference>
<keyword evidence="1" id="KW-0808">Transferase</keyword>
<dbReference type="InterPro" id="IPR000182">
    <property type="entry name" value="GNAT_dom"/>
</dbReference>
<proteinExistence type="predicted"/>
<dbReference type="EMBL" id="ONZQ02000011">
    <property type="protein sequence ID" value="SPO04712.1"/>
    <property type="molecule type" value="Genomic_DNA"/>
</dbReference>
<sequence length="174" mass="19057">MSKVTIRKAQASDAPSIAALGAHVFTVTFGHSVTSKDLESFLSQYYTPSAIADYLSPATKQTLVAVNEAGKIMGFVTLDRASSEPCVEHLENLAELARLYVDTSAHGQGVGTLLSKAVEQLARDEGYKNMWLGVWEENHKAIKAYERWGYKPVGDHSFFLGSEEQTDLIFAKAL</sequence>
<dbReference type="AlphaFoldDB" id="A0AAE8SY62"/>
<dbReference type="Gene3D" id="3.40.630.30">
    <property type="match status" value="1"/>
</dbReference>
<keyword evidence="4" id="KW-1185">Reference proteome</keyword>
<dbReference type="PANTHER" id="PTHR13947:SF37">
    <property type="entry name" value="LD18367P"/>
    <property type="match status" value="1"/>
</dbReference>
<dbReference type="GO" id="GO:0008233">
    <property type="term" value="F:peptidase activity"/>
    <property type="evidence" value="ECO:0007669"/>
    <property type="project" value="UniProtKB-KW"/>
</dbReference>
<evidence type="ECO:0000256" key="1">
    <source>
        <dbReference type="ARBA" id="ARBA00022679"/>
    </source>
</evidence>
<comment type="caution">
    <text evidence="3">The sequence shown here is derived from an EMBL/GenBank/DDBJ whole genome shotgun (WGS) entry which is preliminary data.</text>
</comment>
<evidence type="ECO:0000259" key="2">
    <source>
        <dbReference type="PROSITE" id="PS51186"/>
    </source>
</evidence>
<keyword evidence="3" id="KW-0378">Hydrolase</keyword>
<name>A0AAE8SY62_9PEZI</name>
<evidence type="ECO:0000313" key="4">
    <source>
        <dbReference type="Proteomes" id="UP001187682"/>
    </source>
</evidence>
<dbReference type="InterPro" id="IPR050769">
    <property type="entry name" value="NAT_camello-type"/>
</dbReference>
<dbReference type="Pfam" id="PF00583">
    <property type="entry name" value="Acetyltransf_1"/>
    <property type="match status" value="1"/>
</dbReference>
<protein>
    <submittedName>
        <fullName evidence="3">Related to Protease synthase and sporulation negative regulatory protein PAI 1</fullName>
    </submittedName>
</protein>
<evidence type="ECO:0000313" key="3">
    <source>
        <dbReference type="EMBL" id="SPO04712.1"/>
    </source>
</evidence>
<dbReference type="GO" id="GO:0008080">
    <property type="term" value="F:N-acetyltransferase activity"/>
    <property type="evidence" value="ECO:0007669"/>
    <property type="project" value="InterPro"/>
</dbReference>
<dbReference type="Proteomes" id="UP001187682">
    <property type="component" value="Unassembled WGS sequence"/>
</dbReference>